<dbReference type="AlphaFoldDB" id="A0A4Q0U833"/>
<dbReference type="SUPFAM" id="SSF56784">
    <property type="entry name" value="HAD-like"/>
    <property type="match status" value="1"/>
</dbReference>
<dbReference type="Gene3D" id="3.40.50.1000">
    <property type="entry name" value="HAD superfamily/HAD-like"/>
    <property type="match status" value="1"/>
</dbReference>
<name>A0A4Q0U833_9BACT</name>
<dbReference type="Gene3D" id="1.20.1440.100">
    <property type="entry name" value="SG protein - dephosphorylation function"/>
    <property type="match status" value="1"/>
</dbReference>
<accession>A0A4Q0U833</accession>
<dbReference type="GO" id="GO:0016787">
    <property type="term" value="F:hydrolase activity"/>
    <property type="evidence" value="ECO:0007669"/>
    <property type="project" value="UniProtKB-KW"/>
</dbReference>
<organism evidence="1 2">
    <name type="scientific">Candidatus Amulumruptor caecigallinarius</name>
    <dbReference type="NCBI Taxonomy" id="2109911"/>
    <lineage>
        <taxon>Bacteria</taxon>
        <taxon>Pseudomonadati</taxon>
        <taxon>Bacteroidota</taxon>
        <taxon>Bacteroidia</taxon>
        <taxon>Bacteroidales</taxon>
        <taxon>Muribaculaceae</taxon>
        <taxon>Candidatus Amulumruptor</taxon>
    </lineage>
</organism>
<proteinExistence type="predicted"/>
<dbReference type="Pfam" id="PF12710">
    <property type="entry name" value="HAD"/>
    <property type="match status" value="1"/>
</dbReference>
<sequence>MAEPGKIAVIDVDGSLLCGNSLKMLLFRTLSCQMRKGRWMAMFSLCIEMLKRILHVSSHVRLKEHICNAALAVMTDADFVALTAAMMAKVRPSVRRIINHWIADGGSVVIASAGMRFCLKDMVAQMGLRYLAATEMNPDGTIGNEVRSVAKLKAVISLASSENLGEIGLVLTDHIDDLPLLSLPGIRRVLVYPSRRLRRALETLSLSYEIIN</sequence>
<dbReference type="InterPro" id="IPR023214">
    <property type="entry name" value="HAD_sf"/>
</dbReference>
<comment type="caution">
    <text evidence="1">The sequence shown here is derived from an EMBL/GenBank/DDBJ whole genome shotgun (WGS) entry which is preliminary data.</text>
</comment>
<dbReference type="EMBL" id="DYXT01000006">
    <property type="protein sequence ID" value="HJE38282.1"/>
    <property type="molecule type" value="Genomic_DNA"/>
</dbReference>
<reference evidence="1" key="2">
    <citation type="submission" date="2021-09" db="EMBL/GenBank/DDBJ databases">
        <authorList>
            <person name="Gilroy R."/>
        </authorList>
    </citation>
    <scope>NUCLEOTIDE SEQUENCE</scope>
    <source>
        <strain evidence="1">4100</strain>
    </source>
</reference>
<evidence type="ECO:0000313" key="2">
    <source>
        <dbReference type="Proteomes" id="UP000711407"/>
    </source>
</evidence>
<evidence type="ECO:0000313" key="1">
    <source>
        <dbReference type="EMBL" id="HJE38282.1"/>
    </source>
</evidence>
<protein>
    <submittedName>
        <fullName evidence="1">Haloacid dehalogenase-like hydrolase</fullName>
    </submittedName>
</protein>
<keyword evidence="1" id="KW-0378">Hydrolase</keyword>
<dbReference type="Proteomes" id="UP000711407">
    <property type="component" value="Unassembled WGS sequence"/>
</dbReference>
<gene>
    <name evidence="1" type="ORF">K8V47_00745</name>
</gene>
<reference evidence="1" key="1">
    <citation type="journal article" date="2021" name="PeerJ">
        <title>Extensive microbial diversity within the chicken gut microbiome revealed by metagenomics and culture.</title>
        <authorList>
            <person name="Gilroy R."/>
            <person name="Ravi A."/>
            <person name="Getino M."/>
            <person name="Pursley I."/>
            <person name="Horton D.L."/>
            <person name="Alikhan N.F."/>
            <person name="Baker D."/>
            <person name="Gharbi K."/>
            <person name="Hall N."/>
            <person name="Watson M."/>
            <person name="Adriaenssens E.M."/>
            <person name="Foster-Nyarko E."/>
            <person name="Jarju S."/>
            <person name="Secka A."/>
            <person name="Antonio M."/>
            <person name="Oren A."/>
            <person name="Chaudhuri R.R."/>
            <person name="La Ragione R."/>
            <person name="Hildebrand F."/>
            <person name="Pallen M.J."/>
        </authorList>
    </citation>
    <scope>NUCLEOTIDE SEQUENCE</scope>
    <source>
        <strain evidence="1">4100</strain>
    </source>
</reference>
<dbReference type="InterPro" id="IPR036412">
    <property type="entry name" value="HAD-like_sf"/>
</dbReference>